<sequence length="344" mass="38755">MGIHCEINLKSPRNGVFLSGSVITGEIKYAVDEVTSLKQVTLSLKGIGTLRMKKRSPSRHEKSKVIYRTEKYVNIQQVLLKKANGDGNVEIGSYTTPFKFEIPERIPPSADIFRKQGNHTLRYKVEYFISMKFEKTAFFSFTKRFKKDIKVLSDIIPTLPRDAMIFGERKTLFQPFSSTDSIVNLKSTILSSVVRAGDTIQFEYEIANNSHVTVKSVETKLIELVKSKKSRSHITFTKSVDGTDSKSGSIENGKSQQMITDIRVPEDALTISACNLAERSYAVLITVGLPMPHINFELTIPVEIMLKSDNVVEISGEDAPPSYWDVMCEDKKELEMNKHDLDGE</sequence>
<evidence type="ECO:0000256" key="2">
    <source>
        <dbReference type="ARBA" id="ARBA00022606"/>
    </source>
</evidence>
<dbReference type="PANTHER" id="PTHR11188:SF17">
    <property type="entry name" value="FI21816P1"/>
    <property type="match status" value="1"/>
</dbReference>
<dbReference type="GO" id="GO:0015031">
    <property type="term" value="P:protein transport"/>
    <property type="evidence" value="ECO:0007669"/>
    <property type="project" value="TreeGrafter"/>
</dbReference>
<organism evidence="4 5">
    <name type="scientific">Pieris brassicae</name>
    <name type="common">White butterfly</name>
    <name type="synonym">Large white butterfly</name>
    <dbReference type="NCBI Taxonomy" id="7116"/>
    <lineage>
        <taxon>Eukaryota</taxon>
        <taxon>Metazoa</taxon>
        <taxon>Ecdysozoa</taxon>
        <taxon>Arthropoda</taxon>
        <taxon>Hexapoda</taxon>
        <taxon>Insecta</taxon>
        <taxon>Pterygota</taxon>
        <taxon>Neoptera</taxon>
        <taxon>Endopterygota</taxon>
        <taxon>Lepidoptera</taxon>
        <taxon>Glossata</taxon>
        <taxon>Ditrysia</taxon>
        <taxon>Papilionoidea</taxon>
        <taxon>Pieridae</taxon>
        <taxon>Pierinae</taxon>
        <taxon>Pieris</taxon>
    </lineage>
</organism>
<evidence type="ECO:0000259" key="3">
    <source>
        <dbReference type="SMART" id="SM01017"/>
    </source>
</evidence>
<accession>A0A9P0TDK1</accession>
<gene>
    <name evidence="4" type="ORF">PIBRA_LOCUS6226</name>
</gene>
<dbReference type="EMBL" id="CALOZG010000008">
    <property type="protein sequence ID" value="CAH4029478.1"/>
    <property type="molecule type" value="Genomic_DNA"/>
</dbReference>
<evidence type="ECO:0000256" key="1">
    <source>
        <dbReference type="ARBA" id="ARBA00005298"/>
    </source>
</evidence>
<dbReference type="PANTHER" id="PTHR11188">
    <property type="entry name" value="ARRESTIN DOMAIN CONTAINING PROTEIN"/>
    <property type="match status" value="1"/>
</dbReference>
<dbReference type="Proteomes" id="UP001152562">
    <property type="component" value="Unassembled WGS sequence"/>
</dbReference>
<keyword evidence="2" id="KW-0716">Sensory transduction</keyword>
<dbReference type="Pfam" id="PF02752">
    <property type="entry name" value="Arrestin_C"/>
    <property type="match status" value="1"/>
</dbReference>
<dbReference type="InterPro" id="IPR011022">
    <property type="entry name" value="Arrestin_C-like"/>
</dbReference>
<keyword evidence="5" id="KW-1185">Reference proteome</keyword>
<dbReference type="InterPro" id="IPR014752">
    <property type="entry name" value="Arrestin-like_C"/>
</dbReference>
<reference evidence="4" key="1">
    <citation type="submission" date="2022-05" db="EMBL/GenBank/DDBJ databases">
        <authorList>
            <person name="Okamura Y."/>
        </authorList>
    </citation>
    <scope>NUCLEOTIDE SEQUENCE</scope>
</reference>
<dbReference type="Gene3D" id="2.60.40.640">
    <property type="match status" value="2"/>
</dbReference>
<proteinExistence type="inferred from homology"/>
<dbReference type="Pfam" id="PF00339">
    <property type="entry name" value="Arrestin_N"/>
    <property type="match status" value="1"/>
</dbReference>
<dbReference type="InterPro" id="IPR011021">
    <property type="entry name" value="Arrestin-like_N"/>
</dbReference>
<comment type="caution">
    <text evidence="4">The sequence shown here is derived from an EMBL/GenBank/DDBJ whole genome shotgun (WGS) entry which is preliminary data.</text>
</comment>
<evidence type="ECO:0000313" key="5">
    <source>
        <dbReference type="Proteomes" id="UP001152562"/>
    </source>
</evidence>
<dbReference type="GO" id="GO:0005737">
    <property type="term" value="C:cytoplasm"/>
    <property type="evidence" value="ECO:0007669"/>
    <property type="project" value="TreeGrafter"/>
</dbReference>
<dbReference type="InterPro" id="IPR050357">
    <property type="entry name" value="Arrestin_domain-protein"/>
</dbReference>
<feature type="domain" description="Arrestin C-terminal-like" evidence="3">
    <location>
        <begin position="179"/>
        <end position="308"/>
    </location>
</feature>
<comment type="similarity">
    <text evidence="1">Belongs to the arrestin family.</text>
</comment>
<protein>
    <recommendedName>
        <fullName evidence="3">Arrestin C-terminal-like domain-containing protein</fullName>
    </recommendedName>
</protein>
<dbReference type="OrthoDB" id="2333384at2759"/>
<name>A0A9P0TDK1_PIEBR</name>
<dbReference type="SMART" id="SM01017">
    <property type="entry name" value="Arrestin_C"/>
    <property type="match status" value="1"/>
</dbReference>
<dbReference type="AlphaFoldDB" id="A0A9P0TDK1"/>
<dbReference type="InterPro" id="IPR014756">
    <property type="entry name" value="Ig_E-set"/>
</dbReference>
<dbReference type="SUPFAM" id="SSF81296">
    <property type="entry name" value="E set domains"/>
    <property type="match status" value="1"/>
</dbReference>
<evidence type="ECO:0000313" key="4">
    <source>
        <dbReference type="EMBL" id="CAH4029478.1"/>
    </source>
</evidence>